<accession>A0ABV8X7N4</accession>
<evidence type="ECO:0000313" key="1">
    <source>
        <dbReference type="EMBL" id="MFC4411104.1"/>
    </source>
</evidence>
<gene>
    <name evidence="1" type="ORF">ACFOZY_11810</name>
</gene>
<keyword evidence="2" id="KW-1185">Reference proteome</keyword>
<sequence>MDILQLINEIRQKSDSEVEKLAKANGIPLSKSEIKKLRPLLEEFSFHWLIIGVPKSIIERIEKILGKEKANRIFDQLNGYKNQF</sequence>
<evidence type="ECO:0000313" key="2">
    <source>
        <dbReference type="Proteomes" id="UP001595817"/>
    </source>
</evidence>
<proteinExistence type="predicted"/>
<organism evidence="1 2">
    <name type="scientific">Chungangia koreensis</name>
    <dbReference type="NCBI Taxonomy" id="752657"/>
    <lineage>
        <taxon>Bacteria</taxon>
        <taxon>Bacillati</taxon>
        <taxon>Bacillota</taxon>
        <taxon>Bacilli</taxon>
        <taxon>Lactobacillales</taxon>
        <taxon>Chungangia</taxon>
    </lineage>
</organism>
<reference evidence="2" key="1">
    <citation type="journal article" date="2019" name="Int. J. Syst. Evol. Microbiol.">
        <title>The Global Catalogue of Microorganisms (GCM) 10K type strain sequencing project: providing services to taxonomists for standard genome sequencing and annotation.</title>
        <authorList>
            <consortium name="The Broad Institute Genomics Platform"/>
            <consortium name="The Broad Institute Genome Sequencing Center for Infectious Disease"/>
            <person name="Wu L."/>
            <person name="Ma J."/>
        </authorList>
    </citation>
    <scope>NUCLEOTIDE SEQUENCE [LARGE SCALE GENOMIC DNA]</scope>
    <source>
        <strain evidence="2">CCUG 59778</strain>
    </source>
</reference>
<dbReference type="Proteomes" id="UP001595817">
    <property type="component" value="Unassembled WGS sequence"/>
</dbReference>
<comment type="caution">
    <text evidence="1">The sequence shown here is derived from an EMBL/GenBank/DDBJ whole genome shotgun (WGS) entry which is preliminary data.</text>
</comment>
<name>A0ABV8X7N4_9LACT</name>
<dbReference type="RefSeq" id="WP_378155669.1">
    <property type="nucleotide sequence ID" value="NZ_JBHSEC010000019.1"/>
</dbReference>
<dbReference type="EMBL" id="JBHSEC010000019">
    <property type="protein sequence ID" value="MFC4411104.1"/>
    <property type="molecule type" value="Genomic_DNA"/>
</dbReference>
<protein>
    <submittedName>
        <fullName evidence="1">Uncharacterized protein</fullName>
    </submittedName>
</protein>